<reference evidence="1 2" key="2">
    <citation type="submission" date="2016-08" db="EMBL/GenBank/DDBJ databases">
        <title>Pervasive Adenine N6-methylation of Active Genes in Fungi.</title>
        <authorList>
            <consortium name="DOE Joint Genome Institute"/>
            <person name="Mondo S.J."/>
            <person name="Dannebaum R.O."/>
            <person name="Kuo R.C."/>
            <person name="Labutti K."/>
            <person name="Haridas S."/>
            <person name="Kuo A."/>
            <person name="Salamov A."/>
            <person name="Ahrendt S.R."/>
            <person name="Lipzen A."/>
            <person name="Sullivan W."/>
            <person name="Andreopoulos W.B."/>
            <person name="Clum A."/>
            <person name="Lindquist E."/>
            <person name="Daum C."/>
            <person name="Ramamoorthy G.K."/>
            <person name="Gryganskyi A."/>
            <person name="Culley D."/>
            <person name="Magnuson J.K."/>
            <person name="James T.Y."/>
            <person name="O'Malley M.A."/>
            <person name="Stajich J.E."/>
            <person name="Spatafora J.W."/>
            <person name="Visel A."/>
            <person name="Grigoriev I.V."/>
        </authorList>
    </citation>
    <scope>NUCLEOTIDE SEQUENCE [LARGE SCALE GENOMIC DNA]</scope>
    <source>
        <strain evidence="1 2">S4</strain>
    </source>
</reference>
<comment type="caution">
    <text evidence="1">The sequence shown here is derived from an EMBL/GenBank/DDBJ whole genome shotgun (WGS) entry which is preliminary data.</text>
</comment>
<evidence type="ECO:0000313" key="1">
    <source>
        <dbReference type="EMBL" id="ORX80169.1"/>
    </source>
</evidence>
<dbReference type="AlphaFoldDB" id="A0A1Y1X2X7"/>
<name>A0A1Y1X2X7_9FUNG</name>
<dbReference type="EMBL" id="MCFG01000153">
    <property type="protein sequence ID" value="ORX80169.1"/>
    <property type="molecule type" value="Genomic_DNA"/>
</dbReference>
<gene>
    <name evidence="1" type="ORF">BCR32DRAFT_280770</name>
</gene>
<dbReference type="Proteomes" id="UP000193944">
    <property type="component" value="Unassembled WGS sequence"/>
</dbReference>
<sequence length="111" mass="12661">MFKGSVKIITSKTYEIPRKFFLIALGDNWIEIINLESYYKNVVYNKELSIKEALKATIFECDFEITSKGRIALNGKDITKKVIDENDEAIDNSNLLIIVHIVILTHIGILS</sequence>
<reference evidence="1 2" key="1">
    <citation type="submission" date="2016-08" db="EMBL/GenBank/DDBJ databases">
        <title>A Parts List for Fungal Cellulosomes Revealed by Comparative Genomics.</title>
        <authorList>
            <consortium name="DOE Joint Genome Institute"/>
            <person name="Haitjema C.H."/>
            <person name="Gilmore S.P."/>
            <person name="Henske J.K."/>
            <person name="Solomon K.V."/>
            <person name="De Groot R."/>
            <person name="Kuo A."/>
            <person name="Mondo S.J."/>
            <person name="Salamov A.A."/>
            <person name="Labutti K."/>
            <person name="Zhao Z."/>
            <person name="Chiniquy J."/>
            <person name="Barry K."/>
            <person name="Brewer H.M."/>
            <person name="Purvine S.O."/>
            <person name="Wright A.T."/>
            <person name="Boxma B."/>
            <person name="Van Alen T."/>
            <person name="Hackstein J.H."/>
            <person name="Baker S.E."/>
            <person name="Grigoriev I.V."/>
            <person name="O'Malley M.A."/>
        </authorList>
    </citation>
    <scope>NUCLEOTIDE SEQUENCE [LARGE SCALE GENOMIC DNA]</scope>
    <source>
        <strain evidence="1 2">S4</strain>
    </source>
</reference>
<keyword evidence="2" id="KW-1185">Reference proteome</keyword>
<evidence type="ECO:0000313" key="2">
    <source>
        <dbReference type="Proteomes" id="UP000193944"/>
    </source>
</evidence>
<proteinExistence type="predicted"/>
<organism evidence="1 2">
    <name type="scientific">Anaeromyces robustus</name>
    <dbReference type="NCBI Taxonomy" id="1754192"/>
    <lineage>
        <taxon>Eukaryota</taxon>
        <taxon>Fungi</taxon>
        <taxon>Fungi incertae sedis</taxon>
        <taxon>Chytridiomycota</taxon>
        <taxon>Chytridiomycota incertae sedis</taxon>
        <taxon>Neocallimastigomycetes</taxon>
        <taxon>Neocallimastigales</taxon>
        <taxon>Neocallimastigaceae</taxon>
        <taxon>Anaeromyces</taxon>
    </lineage>
</organism>
<accession>A0A1Y1X2X7</accession>
<protein>
    <submittedName>
        <fullName evidence="1">Uncharacterized protein</fullName>
    </submittedName>
</protein>